<evidence type="ECO:0000313" key="1">
    <source>
        <dbReference type="EMBL" id="KKN68965.1"/>
    </source>
</evidence>
<name>A0A0F9SJ26_9ZZZZ</name>
<protein>
    <submittedName>
        <fullName evidence="1">Uncharacterized protein</fullName>
    </submittedName>
</protein>
<organism evidence="1">
    <name type="scientific">marine sediment metagenome</name>
    <dbReference type="NCBI Taxonomy" id="412755"/>
    <lineage>
        <taxon>unclassified sequences</taxon>
        <taxon>metagenomes</taxon>
        <taxon>ecological metagenomes</taxon>
    </lineage>
</organism>
<gene>
    <name evidence="1" type="ORF">LCGC14_0446500</name>
</gene>
<dbReference type="EMBL" id="LAZR01000436">
    <property type="protein sequence ID" value="KKN68965.1"/>
    <property type="molecule type" value="Genomic_DNA"/>
</dbReference>
<accession>A0A0F9SJ26</accession>
<proteinExistence type="predicted"/>
<dbReference type="AlphaFoldDB" id="A0A0F9SJ26"/>
<sequence>MSKAKDERYASAAKFEREVSRAMGGGKDWRRRLLALIEVASQVRRV</sequence>
<comment type="caution">
    <text evidence="1">The sequence shown here is derived from an EMBL/GenBank/DDBJ whole genome shotgun (WGS) entry which is preliminary data.</text>
</comment>
<reference evidence="1" key="1">
    <citation type="journal article" date="2015" name="Nature">
        <title>Complex archaea that bridge the gap between prokaryotes and eukaryotes.</title>
        <authorList>
            <person name="Spang A."/>
            <person name="Saw J.H."/>
            <person name="Jorgensen S.L."/>
            <person name="Zaremba-Niedzwiedzka K."/>
            <person name="Martijn J."/>
            <person name="Lind A.E."/>
            <person name="van Eijk R."/>
            <person name="Schleper C."/>
            <person name="Guy L."/>
            <person name="Ettema T.J."/>
        </authorList>
    </citation>
    <scope>NUCLEOTIDE SEQUENCE</scope>
</reference>